<reference evidence="3 4" key="1">
    <citation type="submission" date="2018-11" db="EMBL/GenBank/DDBJ databases">
        <title>Sequencing the genomes of 1000 actinobacteria strains.</title>
        <authorList>
            <person name="Klenk H.-P."/>
        </authorList>
    </citation>
    <scope>NUCLEOTIDE SEQUENCE [LARGE SCALE GENOMIC DNA]</scope>
    <source>
        <strain evidence="3 4">DSM 15700</strain>
    </source>
</reference>
<feature type="transmembrane region" description="Helical" evidence="2">
    <location>
        <begin position="169"/>
        <end position="189"/>
    </location>
</feature>
<dbReference type="EMBL" id="RKQZ01000001">
    <property type="protein sequence ID" value="RPF20981.1"/>
    <property type="molecule type" value="Genomic_DNA"/>
</dbReference>
<dbReference type="NCBIfam" id="NF033915">
    <property type="entry name" value="antiphage_ZorA_2"/>
    <property type="match status" value="1"/>
</dbReference>
<comment type="caution">
    <text evidence="3">The sequence shown here is derived from an EMBL/GenBank/DDBJ whole genome shotgun (WGS) entry which is preliminary data.</text>
</comment>
<keyword evidence="2" id="KW-0812">Transmembrane</keyword>
<protein>
    <submittedName>
        <fullName evidence="3">Uncharacterized protein</fullName>
    </submittedName>
</protein>
<evidence type="ECO:0000313" key="4">
    <source>
        <dbReference type="Proteomes" id="UP000280501"/>
    </source>
</evidence>
<feature type="transmembrane region" description="Helical" evidence="2">
    <location>
        <begin position="12"/>
        <end position="32"/>
    </location>
</feature>
<evidence type="ECO:0000256" key="2">
    <source>
        <dbReference type="SAM" id="Phobius"/>
    </source>
</evidence>
<keyword evidence="4" id="KW-1185">Reference proteome</keyword>
<dbReference type="AlphaFoldDB" id="A0A3N4ZM26"/>
<evidence type="ECO:0000256" key="1">
    <source>
        <dbReference type="SAM" id="MobiDB-lite"/>
    </source>
</evidence>
<organism evidence="3 4">
    <name type="scientific">Myceligenerans xiligouense</name>
    <dbReference type="NCBI Taxonomy" id="253184"/>
    <lineage>
        <taxon>Bacteria</taxon>
        <taxon>Bacillati</taxon>
        <taxon>Actinomycetota</taxon>
        <taxon>Actinomycetes</taxon>
        <taxon>Micrococcales</taxon>
        <taxon>Promicromonosporaceae</taxon>
        <taxon>Myceligenerans</taxon>
    </lineage>
</organism>
<evidence type="ECO:0000313" key="3">
    <source>
        <dbReference type="EMBL" id="RPF20981.1"/>
    </source>
</evidence>
<sequence length="546" mass="58895">MDLGSLLPSNPPGWVACILIIALFLWGIVQVWQGRHAARLRVAIVRDLITNVEPADLVARQGEIAWRAQQSPDQHVQNAWREFDETLVRTPDGSRLWNTQNASAFFGPESLASELIRNPLLRAAPGLLTAIGVLFTFFGLTQGLGSLAISSDSTVPELMTGVNPLIEGAGTAFISSLWGVFFSAVLTFVHRLVETGIGKRIDGLQSDIDKLFEYRSAEQALVDIQHHTKESSQSLDDMAEKIGNKLQEVVSQNFSDAAAKAAVQNSAVFEQLVEQFTAEFRGMGVTLADRLDAATVGLAETLGAMATATQEQVRLLDERLPQVVTNLDLAAKRIGTASESLEASSGKLRATADIFDNAAGSLGDAVADGTEKLDEVQTQASGSISTIVQISTRLESLNTTTLTAARQIGEAAGQVNGGFAELQDRIKALTASVKEWLNDYEQEVGRQVEHRMSEWNTHTRDFSDQMTRATKALSGVMEDIEATTSQSGKQFDNLHQKLSDYTETLGAAVERMDTPQPEATGAYESASSDGSEEVTDATPDPVGTAR</sequence>
<keyword evidence="2" id="KW-1133">Transmembrane helix</keyword>
<gene>
    <name evidence="3" type="ORF">EDD34_1589</name>
</gene>
<proteinExistence type="predicted"/>
<feature type="region of interest" description="Disordered" evidence="1">
    <location>
        <begin position="509"/>
        <end position="546"/>
    </location>
</feature>
<dbReference type="Proteomes" id="UP000280501">
    <property type="component" value="Unassembled WGS sequence"/>
</dbReference>
<keyword evidence="2" id="KW-0472">Membrane</keyword>
<dbReference type="Gene3D" id="1.20.120.20">
    <property type="entry name" value="Apolipoprotein"/>
    <property type="match status" value="1"/>
</dbReference>
<name>A0A3N4ZM26_9MICO</name>
<feature type="transmembrane region" description="Helical" evidence="2">
    <location>
        <begin position="127"/>
        <end position="149"/>
    </location>
</feature>
<accession>A0A3N4ZM26</accession>